<reference evidence="1" key="1">
    <citation type="submission" date="2023-04" db="EMBL/GenBank/DDBJ databases">
        <title>A chromosome-level genome assembly of the parasitoid wasp Eretmocerus hayati.</title>
        <authorList>
            <person name="Zhong Y."/>
            <person name="Liu S."/>
            <person name="Liu Y."/>
        </authorList>
    </citation>
    <scope>NUCLEOTIDE SEQUENCE</scope>
    <source>
        <strain evidence="1">ZJU_SS_LIU_2023</strain>
    </source>
</reference>
<name>A0ACC2P862_9HYME</name>
<sequence length="157" mass="17756">MMEEIRQIDALLNGDEVERMVIDEHAQRPRRDGLPPVEPPPPRPNAQNVLDEVPAEEIPRPPSPAENAPILLDVFLEPPAAPAAVAPEDEGARCCSPSDEARHRYGAHRRLWRGRGRGNFHFREVRAGEPVRRRRGAREFTQSLGMLSRQAFRGDDY</sequence>
<proteinExistence type="predicted"/>
<evidence type="ECO:0000313" key="2">
    <source>
        <dbReference type="Proteomes" id="UP001239111"/>
    </source>
</evidence>
<dbReference type="EMBL" id="CM056742">
    <property type="protein sequence ID" value="KAJ8677970.1"/>
    <property type="molecule type" value="Genomic_DNA"/>
</dbReference>
<evidence type="ECO:0000313" key="1">
    <source>
        <dbReference type="EMBL" id="KAJ8677970.1"/>
    </source>
</evidence>
<accession>A0ACC2P862</accession>
<dbReference type="Proteomes" id="UP001239111">
    <property type="component" value="Chromosome 2"/>
</dbReference>
<protein>
    <submittedName>
        <fullName evidence="1">Uncharacterized protein</fullName>
    </submittedName>
</protein>
<comment type="caution">
    <text evidence="1">The sequence shown here is derived from an EMBL/GenBank/DDBJ whole genome shotgun (WGS) entry which is preliminary data.</text>
</comment>
<organism evidence="1 2">
    <name type="scientific">Eretmocerus hayati</name>
    <dbReference type="NCBI Taxonomy" id="131215"/>
    <lineage>
        <taxon>Eukaryota</taxon>
        <taxon>Metazoa</taxon>
        <taxon>Ecdysozoa</taxon>
        <taxon>Arthropoda</taxon>
        <taxon>Hexapoda</taxon>
        <taxon>Insecta</taxon>
        <taxon>Pterygota</taxon>
        <taxon>Neoptera</taxon>
        <taxon>Endopterygota</taxon>
        <taxon>Hymenoptera</taxon>
        <taxon>Apocrita</taxon>
        <taxon>Proctotrupomorpha</taxon>
        <taxon>Chalcidoidea</taxon>
        <taxon>Aphelinidae</taxon>
        <taxon>Aphelininae</taxon>
        <taxon>Eretmocerus</taxon>
    </lineage>
</organism>
<keyword evidence="2" id="KW-1185">Reference proteome</keyword>
<gene>
    <name evidence="1" type="ORF">QAD02_013757</name>
</gene>